<keyword evidence="11 16" id="KW-0520">NAD</keyword>
<dbReference type="InterPro" id="IPR001516">
    <property type="entry name" value="Proton_antipo_N"/>
</dbReference>
<evidence type="ECO:0000256" key="9">
    <source>
        <dbReference type="ARBA" id="ARBA00022982"/>
    </source>
</evidence>
<dbReference type="GO" id="GO:0008137">
    <property type="term" value="F:NADH dehydrogenase (ubiquinone) activity"/>
    <property type="evidence" value="ECO:0007669"/>
    <property type="project" value="UniProtKB-EC"/>
</dbReference>
<name>A0A7G9M2W7_MULSU</name>
<feature type="domain" description="NADH:quinone oxidoreductase/Mrp antiporter transmembrane" evidence="17">
    <location>
        <begin position="139"/>
        <end position="420"/>
    </location>
</feature>
<dbReference type="GeneID" id="62623810"/>
<evidence type="ECO:0000256" key="4">
    <source>
        <dbReference type="ARBA" id="ARBA00022448"/>
    </source>
</evidence>
<evidence type="ECO:0000256" key="5">
    <source>
        <dbReference type="ARBA" id="ARBA00022660"/>
    </source>
</evidence>
<evidence type="ECO:0000256" key="6">
    <source>
        <dbReference type="ARBA" id="ARBA00022692"/>
    </source>
</evidence>
<evidence type="ECO:0000256" key="1">
    <source>
        <dbReference type="ARBA" id="ARBA00004448"/>
    </source>
</evidence>
<comment type="catalytic activity">
    <reaction evidence="15 16">
        <text>a ubiquinone + NADH + 5 H(+)(in) = a ubiquinol + NAD(+) + 4 H(+)(out)</text>
        <dbReference type="Rhea" id="RHEA:29091"/>
        <dbReference type="Rhea" id="RHEA-COMP:9565"/>
        <dbReference type="Rhea" id="RHEA-COMP:9566"/>
        <dbReference type="ChEBI" id="CHEBI:15378"/>
        <dbReference type="ChEBI" id="CHEBI:16389"/>
        <dbReference type="ChEBI" id="CHEBI:17976"/>
        <dbReference type="ChEBI" id="CHEBI:57540"/>
        <dbReference type="ChEBI" id="CHEBI:57945"/>
        <dbReference type="EC" id="7.1.1.2"/>
    </reaction>
</comment>
<dbReference type="InterPro" id="IPR010934">
    <property type="entry name" value="NADH_DH_su5_C"/>
</dbReference>
<dbReference type="AlphaFoldDB" id="A0A7G9M2W7"/>
<feature type="domain" description="NADH dehydrogenase subunit 5 C-terminal" evidence="19">
    <location>
        <begin position="428"/>
        <end position="608"/>
    </location>
</feature>
<evidence type="ECO:0000256" key="14">
    <source>
        <dbReference type="ARBA" id="ARBA00023136"/>
    </source>
</evidence>
<feature type="transmembrane region" description="Helical" evidence="16">
    <location>
        <begin position="491"/>
        <end position="514"/>
    </location>
</feature>
<protein>
    <recommendedName>
        <fullName evidence="3 16">NADH-ubiquinone oxidoreductase chain 5</fullName>
        <ecNumber evidence="2 16">7.1.1.2</ecNumber>
    </recommendedName>
</protein>
<dbReference type="Pfam" id="PF06455">
    <property type="entry name" value="NADH5_C"/>
    <property type="match status" value="1"/>
</dbReference>
<feature type="transmembrane region" description="Helical" evidence="16">
    <location>
        <begin position="145"/>
        <end position="165"/>
    </location>
</feature>
<dbReference type="GO" id="GO:0003954">
    <property type="term" value="F:NADH dehydrogenase activity"/>
    <property type="evidence" value="ECO:0007669"/>
    <property type="project" value="TreeGrafter"/>
</dbReference>
<dbReference type="PANTHER" id="PTHR42829:SF2">
    <property type="entry name" value="NADH-UBIQUINONE OXIDOREDUCTASE CHAIN 5"/>
    <property type="match status" value="1"/>
</dbReference>
<evidence type="ECO:0000256" key="10">
    <source>
        <dbReference type="ARBA" id="ARBA00022989"/>
    </source>
</evidence>
<dbReference type="InterPro" id="IPR001750">
    <property type="entry name" value="ND/Mrp_TM"/>
</dbReference>
<feature type="transmembrane region" description="Helical" evidence="16">
    <location>
        <begin position="247"/>
        <end position="267"/>
    </location>
</feature>
<evidence type="ECO:0000259" key="17">
    <source>
        <dbReference type="Pfam" id="PF00361"/>
    </source>
</evidence>
<dbReference type="EMBL" id="MT410885">
    <property type="protein sequence ID" value="QNM99685.1"/>
    <property type="molecule type" value="Genomic_DNA"/>
</dbReference>
<proteinExistence type="inferred from homology"/>
<feature type="transmembrane region" description="Helical" evidence="16">
    <location>
        <begin position="279"/>
        <end position="300"/>
    </location>
</feature>
<dbReference type="InterPro" id="IPR018393">
    <property type="entry name" value="NADHpl_OxRdtase_5_subgr"/>
</dbReference>
<dbReference type="PRINTS" id="PR01434">
    <property type="entry name" value="NADHDHGNASE5"/>
</dbReference>
<evidence type="ECO:0000259" key="18">
    <source>
        <dbReference type="Pfam" id="PF00662"/>
    </source>
</evidence>
<dbReference type="Pfam" id="PF00662">
    <property type="entry name" value="Proton_antipo_N"/>
    <property type="match status" value="1"/>
</dbReference>
<geneLocation type="mitochondrion" evidence="20"/>
<sequence>MHTSTLIMTSSLILIFSLLIYPVLTTLSPAPQTPDWASLQVKTAVKWAFLVSLLPLFLFLNEGAESIVTSWTWMNTLAFDISISLKFDFYSVIFIPIALYVTWSILEFASWYMHADPYMNRFFKYLLVFLVAMIILVTANNMFQLFIGWEGVGIMSFLLIGWWYGRADANTAALQAVVYNRVGDIGLILAMAWMATNLNSWEMQQVLNMSKDYDLTLPLMGLIVAATGKSAQFGLHPWLPSAMEGPTPVSALLHSSTMVVAGIFLLVRVSPLLEHNQAALTLCLCLGALTTLFTATCALTQNDIKKIVAFSTSSQLGLMMVTIGLNQPQLAFLHICTHAFFKAMLFLCSGSIIHSLNDEQDIRKMGGMHHLTPFTSSCLTLGSLALTGTPFLAGFFSKDAIIEALNTSHLNAWALTLTLLATSFTAVYSLRVVFFVSMGHPRFNSLSPINENNPAVINPIKRLAWGSIVAGLLITSNITPLKTPVMSMPPLLKLAALAVTILGLLTALELASLASKQFKPTPYRTSFLFSNMLGFFPTIIHRATPKLTLALGQAIAAQMVDQTWLEKVGPKSVVTNSMPLITSTSNAQRGTIKTYLTLLLLTLAIAAIASLY</sequence>
<keyword evidence="10 16" id="KW-1133">Transmembrane helix</keyword>
<feature type="transmembrane region" description="Helical" evidence="16">
    <location>
        <begin position="122"/>
        <end position="139"/>
    </location>
</feature>
<keyword evidence="9" id="KW-0249">Electron transport</keyword>
<evidence type="ECO:0000256" key="15">
    <source>
        <dbReference type="ARBA" id="ARBA00049551"/>
    </source>
</evidence>
<evidence type="ECO:0000256" key="8">
    <source>
        <dbReference type="ARBA" id="ARBA00022967"/>
    </source>
</evidence>
<dbReference type="GO" id="GO:0005743">
    <property type="term" value="C:mitochondrial inner membrane"/>
    <property type="evidence" value="ECO:0007669"/>
    <property type="project" value="UniProtKB-SubCell"/>
</dbReference>
<evidence type="ECO:0000256" key="12">
    <source>
        <dbReference type="ARBA" id="ARBA00023075"/>
    </source>
</evidence>
<evidence type="ECO:0000313" key="20">
    <source>
        <dbReference type="EMBL" id="QNM99685.1"/>
    </source>
</evidence>
<dbReference type="InterPro" id="IPR003945">
    <property type="entry name" value="NU5C-like"/>
</dbReference>
<reference evidence="20" key="1">
    <citation type="submission" date="2020-04" db="EMBL/GenBank/DDBJ databases">
        <title>DNAmark Project.</title>
        <authorList>
            <person name="Margaryan A."/>
        </authorList>
    </citation>
    <scope>NUCLEOTIDE SEQUENCE</scope>
    <source>
        <strain evidence="20">DM358</strain>
    </source>
</reference>
<feature type="transmembrane region" description="Helical" evidence="16">
    <location>
        <begin position="307"/>
        <end position="325"/>
    </location>
</feature>
<dbReference type="PANTHER" id="PTHR42829">
    <property type="entry name" value="NADH-UBIQUINONE OXIDOREDUCTASE CHAIN 5"/>
    <property type="match status" value="1"/>
</dbReference>
<feature type="transmembrane region" description="Helical" evidence="16">
    <location>
        <begin position="6"/>
        <end position="27"/>
    </location>
</feature>
<evidence type="ECO:0000256" key="13">
    <source>
        <dbReference type="ARBA" id="ARBA00023128"/>
    </source>
</evidence>
<dbReference type="GO" id="GO:0042773">
    <property type="term" value="P:ATP synthesis coupled electron transport"/>
    <property type="evidence" value="ECO:0007669"/>
    <property type="project" value="InterPro"/>
</dbReference>
<comment type="similarity">
    <text evidence="16">Belongs to the complex I subunit 5 family.</text>
</comment>
<feature type="transmembrane region" description="Helical" evidence="16">
    <location>
        <begin position="215"/>
        <end position="235"/>
    </location>
</feature>
<feature type="transmembrane region" description="Helical" evidence="16">
    <location>
        <begin position="177"/>
        <end position="195"/>
    </location>
</feature>
<evidence type="ECO:0000256" key="11">
    <source>
        <dbReference type="ARBA" id="ARBA00023027"/>
    </source>
</evidence>
<keyword evidence="13 16" id="KW-0496">Mitochondrion</keyword>
<keyword evidence="8" id="KW-1278">Translocase</keyword>
<dbReference type="RefSeq" id="YP_009990461.1">
    <property type="nucleotide sequence ID" value="NC_052759.1"/>
</dbReference>
<feature type="transmembrane region" description="Helical" evidence="16">
    <location>
        <begin position="331"/>
        <end position="353"/>
    </location>
</feature>
<feature type="domain" description="NADH-Ubiquinone oxidoreductase (complex I) chain 5 N-terminal" evidence="18">
    <location>
        <begin position="73"/>
        <end position="123"/>
    </location>
</feature>
<organism evidence="20">
    <name type="scientific">Mullus surmuletus</name>
    <name type="common">Striped red mullet</name>
    <dbReference type="NCBI Taxonomy" id="87757"/>
    <lineage>
        <taxon>Eukaryota</taxon>
        <taxon>Metazoa</taxon>
        <taxon>Chordata</taxon>
        <taxon>Craniata</taxon>
        <taxon>Vertebrata</taxon>
        <taxon>Euteleostomi</taxon>
        <taxon>Actinopterygii</taxon>
        <taxon>Neopterygii</taxon>
        <taxon>Teleostei</taxon>
        <taxon>Neoteleostei</taxon>
        <taxon>Acanthomorphata</taxon>
        <taxon>Syngnathiaria</taxon>
        <taxon>Syngnathiformes</taxon>
        <taxon>Mulloidea</taxon>
        <taxon>Mullidae</taxon>
        <taxon>Mullus</taxon>
    </lineage>
</organism>
<evidence type="ECO:0000256" key="2">
    <source>
        <dbReference type="ARBA" id="ARBA00012944"/>
    </source>
</evidence>
<keyword evidence="12 16" id="KW-0830">Ubiquinone</keyword>
<keyword evidence="4 16" id="KW-0813">Transport</keyword>
<feature type="transmembrane region" description="Helical" evidence="16">
    <location>
        <begin position="47"/>
        <end position="69"/>
    </location>
</feature>
<keyword evidence="14 16" id="KW-0472">Membrane</keyword>
<dbReference type="EC" id="7.1.1.2" evidence="2 16"/>
<feature type="transmembrane region" description="Helical" evidence="16">
    <location>
        <begin position="89"/>
        <end position="110"/>
    </location>
</feature>
<feature type="transmembrane region" description="Helical" evidence="16">
    <location>
        <begin position="463"/>
        <end position="479"/>
    </location>
</feature>
<dbReference type="CTD" id="4540"/>
<evidence type="ECO:0000256" key="3">
    <source>
        <dbReference type="ARBA" id="ARBA00021096"/>
    </source>
</evidence>
<evidence type="ECO:0000259" key="19">
    <source>
        <dbReference type="Pfam" id="PF06455"/>
    </source>
</evidence>
<evidence type="ECO:0000256" key="16">
    <source>
        <dbReference type="RuleBase" id="RU003404"/>
    </source>
</evidence>
<comment type="subcellular location">
    <subcellularLocation>
        <location evidence="1">Mitochondrion inner membrane</location>
        <topology evidence="1">Multi-pass membrane protein</topology>
    </subcellularLocation>
</comment>
<feature type="transmembrane region" description="Helical" evidence="16">
    <location>
        <begin position="374"/>
        <end position="393"/>
    </location>
</feature>
<keyword evidence="6 16" id="KW-0812">Transmembrane</keyword>
<comment type="function">
    <text evidence="16">Core subunit of the mitochondrial membrane respiratory chain NADH dehydrogenase (Complex I) which catalyzes electron transfer from NADH through the respiratory chain, using ubiquinone as an electron acceptor. Essential for the catalytic activity and assembly of complex I.</text>
</comment>
<dbReference type="Pfam" id="PF00361">
    <property type="entry name" value="Proton_antipo_M"/>
    <property type="match status" value="1"/>
</dbReference>
<accession>A0A7G9M2W7</accession>
<feature type="transmembrane region" description="Helical" evidence="16">
    <location>
        <begin position="594"/>
        <end position="611"/>
    </location>
</feature>
<evidence type="ECO:0000256" key="7">
    <source>
        <dbReference type="ARBA" id="ARBA00022792"/>
    </source>
</evidence>
<keyword evidence="5" id="KW-0679">Respiratory chain</keyword>
<dbReference type="GO" id="GO:0015990">
    <property type="term" value="P:electron transport coupled proton transport"/>
    <property type="evidence" value="ECO:0007669"/>
    <property type="project" value="TreeGrafter"/>
</dbReference>
<feature type="transmembrane region" description="Helical" evidence="16">
    <location>
        <begin position="413"/>
        <end position="436"/>
    </location>
</feature>
<keyword evidence="7" id="KW-0999">Mitochondrion inner membrane</keyword>
<gene>
    <name evidence="20" type="primary">ND5</name>
</gene>
<dbReference type="NCBIfam" id="TIGR01974">
    <property type="entry name" value="NDH_I_L"/>
    <property type="match status" value="1"/>
</dbReference>